<feature type="region of interest" description="Disordered" evidence="2">
    <location>
        <begin position="601"/>
        <end position="622"/>
    </location>
</feature>
<reference evidence="5" key="1">
    <citation type="journal article" date="2019" name="Plant Biotechnol. J.">
        <title>Genome sequencing of the Australian wild diploid species Gossypium australe highlights disease resistance and delayed gland morphogenesis.</title>
        <authorList>
            <person name="Cai Y."/>
            <person name="Cai X."/>
            <person name="Wang Q."/>
            <person name="Wang P."/>
            <person name="Zhang Y."/>
            <person name="Cai C."/>
            <person name="Xu Y."/>
            <person name="Wang K."/>
            <person name="Zhou Z."/>
            <person name="Wang C."/>
            <person name="Geng S."/>
            <person name="Li B."/>
            <person name="Dong Q."/>
            <person name="Hou Y."/>
            <person name="Wang H."/>
            <person name="Ai P."/>
            <person name="Liu Z."/>
            <person name="Yi F."/>
            <person name="Sun M."/>
            <person name="An G."/>
            <person name="Cheng J."/>
            <person name="Zhang Y."/>
            <person name="Shi Q."/>
            <person name="Xie Y."/>
            <person name="Shi X."/>
            <person name="Chang Y."/>
            <person name="Huang F."/>
            <person name="Chen Y."/>
            <person name="Hong S."/>
            <person name="Mi L."/>
            <person name="Sun Q."/>
            <person name="Zhang L."/>
            <person name="Zhou B."/>
            <person name="Peng R."/>
            <person name="Zhang X."/>
            <person name="Liu F."/>
        </authorList>
    </citation>
    <scope>NUCLEOTIDE SEQUENCE [LARGE SCALE GENOMIC DNA]</scope>
    <source>
        <strain evidence="5">cv. PA1801</strain>
    </source>
</reference>
<gene>
    <name evidence="4" type="ORF">EPI10_001678</name>
</gene>
<comment type="caution">
    <text evidence="4">The sequence shown here is derived from an EMBL/GenBank/DDBJ whole genome shotgun (WGS) entry which is preliminary data.</text>
</comment>
<feature type="region of interest" description="Disordered" evidence="2">
    <location>
        <begin position="120"/>
        <end position="151"/>
    </location>
</feature>
<evidence type="ECO:0000313" key="4">
    <source>
        <dbReference type="EMBL" id="KAA3466597.1"/>
    </source>
</evidence>
<keyword evidence="1" id="KW-0175">Coiled coil</keyword>
<feature type="region of interest" description="Disordered" evidence="2">
    <location>
        <begin position="487"/>
        <end position="532"/>
    </location>
</feature>
<proteinExistence type="predicted"/>
<dbReference type="GO" id="GO:0006353">
    <property type="term" value="P:DNA-templated transcription termination"/>
    <property type="evidence" value="ECO:0007669"/>
    <property type="project" value="InterPro"/>
</dbReference>
<dbReference type="EMBL" id="SMMG02000007">
    <property type="protein sequence ID" value="KAA3466597.1"/>
    <property type="molecule type" value="Genomic_DNA"/>
</dbReference>
<accession>A0A5B6VBS4</accession>
<organism evidence="4 5">
    <name type="scientific">Gossypium australe</name>
    <dbReference type="NCBI Taxonomy" id="47621"/>
    <lineage>
        <taxon>Eukaryota</taxon>
        <taxon>Viridiplantae</taxon>
        <taxon>Streptophyta</taxon>
        <taxon>Embryophyta</taxon>
        <taxon>Tracheophyta</taxon>
        <taxon>Spermatophyta</taxon>
        <taxon>Magnoliopsida</taxon>
        <taxon>eudicotyledons</taxon>
        <taxon>Gunneridae</taxon>
        <taxon>Pentapetalae</taxon>
        <taxon>rosids</taxon>
        <taxon>malvids</taxon>
        <taxon>Malvales</taxon>
        <taxon>Malvaceae</taxon>
        <taxon>Malvoideae</taxon>
        <taxon>Gossypium</taxon>
    </lineage>
</organism>
<dbReference type="OrthoDB" id="1065581at2759"/>
<sequence>MAFDLWGTSFTEDMIEENALNEKSCIQVLRILIAKADTEIDELEKDLVLLQSELVWAEHEEWHDICFNALRAKINCLDISIRKLRNKDENDIEVYLLMHTEPVEKLHEIMKALLKSFRNEKHEQNEQSQDVVPDSRSGSLEQSAALHKNQKLNSSDSCFIAKEENNGPNATPEENFTSLNPSMELEVKKANSSETLANADVKDLMPHFLLPAAGQFDEKSIITLLDLETTKKLKESGRALKDKNVVQHFSLKSAQKRKNNLYRTKVKDAAAQCVNDSDLDASKHSAGRLKKKKKTSSSSLKIVSEEATMHTSISAADMLILDSSSNSMGMTGDLTKKVKVSTPATGWLWVEYLRWCARVVDSVFSSLVGVFVVCPYWFSFQEEQTADIIANDLGLIAHKQTTGDSNEMKTLGKHDLKINGCEVQGQDTSNFSNSCLNPEHEGNIQKDDKVWTRPGQAYWAVGLVESLKFDMDQKLCDFAVKSARKQRIKESKVASMDKNQHSNSLLKGEEKRNDTFQDVTPKEASPSDNEHSALTSLVELQDENGEDKTIQLMEEKSQMEEVPMSEVVSSDGKLVTNLYMRLQRGKVKTVKPNMESTAADAEESGLNSMENLSNSSPFPKGKRTWKNANCSLNYSLTGKIIKKTVQHSQCEAEGTSLMLDASQNTMPLPQKKCKKLSSVPIVVEFRASSVQMNISKLHGDLNKSNIVKTEFAESGALVDDLGAKGVVPRPLDANSLMKMKLRDLRAIAKSQKLKKYSTMKKEDLVKRLENGLSCQ</sequence>
<reference evidence="4" key="2">
    <citation type="submission" date="2019-08" db="EMBL/GenBank/DDBJ databases">
        <authorList>
            <person name="Liu F."/>
        </authorList>
    </citation>
    <scope>NUCLEOTIDE SEQUENCE [LARGE SCALE GENOMIC DNA]</scope>
    <source>
        <strain evidence="4">PA1801</strain>
        <tissue evidence="4">Leaf</tissue>
    </source>
</reference>
<dbReference type="AlphaFoldDB" id="A0A5B6VBS4"/>
<name>A0A5B6VBS4_9ROSI</name>
<feature type="coiled-coil region" evidence="1">
    <location>
        <begin position="26"/>
        <end position="60"/>
    </location>
</feature>
<dbReference type="InterPro" id="IPR011112">
    <property type="entry name" value="Rho-like_N"/>
</dbReference>
<feature type="compositionally biased region" description="Polar residues" evidence="2">
    <location>
        <begin position="605"/>
        <end position="617"/>
    </location>
</feature>
<evidence type="ECO:0000256" key="1">
    <source>
        <dbReference type="SAM" id="Coils"/>
    </source>
</evidence>
<dbReference type="EMBL" id="SMMG02000007">
    <property type="protein sequence ID" value="KAA3466598.1"/>
    <property type="molecule type" value="Genomic_DNA"/>
</dbReference>
<dbReference type="Proteomes" id="UP000325315">
    <property type="component" value="Unassembled WGS sequence"/>
</dbReference>
<evidence type="ECO:0000259" key="3">
    <source>
        <dbReference type="Pfam" id="PF07498"/>
    </source>
</evidence>
<feature type="compositionally biased region" description="Polar residues" evidence="2">
    <location>
        <begin position="126"/>
        <end position="142"/>
    </location>
</feature>
<protein>
    <submittedName>
        <fullName evidence="4">SAP-like protein BP-73</fullName>
    </submittedName>
</protein>
<feature type="domain" description="Rho termination factor-like N-terminal" evidence="3">
    <location>
        <begin position="736"/>
        <end position="765"/>
    </location>
</feature>
<keyword evidence="5" id="KW-1185">Reference proteome</keyword>
<evidence type="ECO:0000256" key="2">
    <source>
        <dbReference type="SAM" id="MobiDB-lite"/>
    </source>
</evidence>
<dbReference type="Pfam" id="PF07498">
    <property type="entry name" value="Rho_N"/>
    <property type="match status" value="1"/>
</dbReference>
<evidence type="ECO:0000313" key="5">
    <source>
        <dbReference type="Proteomes" id="UP000325315"/>
    </source>
</evidence>